<dbReference type="GO" id="GO:0003677">
    <property type="term" value="F:DNA binding"/>
    <property type="evidence" value="ECO:0007669"/>
    <property type="project" value="UniProtKB-UniRule"/>
</dbReference>
<dbReference type="InterPro" id="IPR011010">
    <property type="entry name" value="DNA_brk_join_enz"/>
</dbReference>
<feature type="domain" description="Core-binding (CB)" evidence="8">
    <location>
        <begin position="84"/>
        <end position="175"/>
    </location>
</feature>
<dbReference type="PANTHER" id="PTHR30349:SF91">
    <property type="entry name" value="INTA PROTEIN"/>
    <property type="match status" value="1"/>
</dbReference>
<organism evidence="9 10">
    <name type="scientific">Sporotomaculum syntrophicum</name>
    <dbReference type="NCBI Taxonomy" id="182264"/>
    <lineage>
        <taxon>Bacteria</taxon>
        <taxon>Bacillati</taxon>
        <taxon>Bacillota</taxon>
        <taxon>Clostridia</taxon>
        <taxon>Eubacteriales</taxon>
        <taxon>Desulfallaceae</taxon>
        <taxon>Sporotomaculum</taxon>
    </lineage>
</organism>
<feature type="domain" description="Tyr recombinase" evidence="7">
    <location>
        <begin position="196"/>
        <end position="425"/>
    </location>
</feature>
<dbReference type="PROSITE" id="PS51900">
    <property type="entry name" value="CB"/>
    <property type="match status" value="1"/>
</dbReference>
<dbReference type="PROSITE" id="PS51898">
    <property type="entry name" value="TYR_RECOMBINASE"/>
    <property type="match status" value="1"/>
</dbReference>
<evidence type="ECO:0000256" key="3">
    <source>
        <dbReference type="ARBA" id="ARBA00022908"/>
    </source>
</evidence>
<proteinExistence type="inferred from homology"/>
<evidence type="ECO:0000256" key="2">
    <source>
        <dbReference type="ARBA" id="ARBA00008857"/>
    </source>
</evidence>
<dbReference type="Pfam" id="PF14659">
    <property type="entry name" value="Phage_int_SAM_3"/>
    <property type="match status" value="1"/>
</dbReference>
<dbReference type="OrthoDB" id="9785687at2"/>
<dbReference type="SUPFAM" id="SSF56349">
    <property type="entry name" value="DNA breaking-rejoining enzymes"/>
    <property type="match status" value="1"/>
</dbReference>
<accession>A0A9D3AWJ7</accession>
<dbReference type="AlphaFoldDB" id="A0A9D3AWJ7"/>
<keyword evidence="5" id="KW-0233">DNA recombination</keyword>
<keyword evidence="10" id="KW-1185">Reference proteome</keyword>
<protein>
    <submittedName>
        <fullName evidence="9">Transposase</fullName>
    </submittedName>
</protein>
<dbReference type="PANTHER" id="PTHR30349">
    <property type="entry name" value="PHAGE INTEGRASE-RELATED"/>
    <property type="match status" value="1"/>
</dbReference>
<keyword evidence="4 6" id="KW-0238">DNA-binding</keyword>
<dbReference type="InterPro" id="IPR013762">
    <property type="entry name" value="Integrase-like_cat_sf"/>
</dbReference>
<evidence type="ECO:0000256" key="4">
    <source>
        <dbReference type="ARBA" id="ARBA00023125"/>
    </source>
</evidence>
<evidence type="ECO:0000313" key="10">
    <source>
        <dbReference type="Proteomes" id="UP000798488"/>
    </source>
</evidence>
<reference evidence="9" key="1">
    <citation type="submission" date="2016-02" db="EMBL/GenBank/DDBJ databases">
        <title>Draft Genome Sequence of Sporotomaculum syntrophicum Strain FB, a Syntrophic Benzoate Degrader.</title>
        <authorList>
            <person name="Nobu M.K."/>
            <person name="Narihiro T."/>
            <person name="Qiu Y.-L."/>
            <person name="Ohashi A."/>
            <person name="Liu W.-T."/>
            <person name="Yuji S."/>
        </authorList>
    </citation>
    <scope>NUCLEOTIDE SEQUENCE</scope>
    <source>
        <strain evidence="9">FB</strain>
    </source>
</reference>
<dbReference type="Gene3D" id="1.10.150.130">
    <property type="match status" value="1"/>
</dbReference>
<dbReference type="InterPro" id="IPR050090">
    <property type="entry name" value="Tyrosine_recombinase_XerCD"/>
</dbReference>
<dbReference type="GO" id="GO:0015074">
    <property type="term" value="P:DNA integration"/>
    <property type="evidence" value="ECO:0007669"/>
    <property type="project" value="UniProtKB-KW"/>
</dbReference>
<dbReference type="InterPro" id="IPR044068">
    <property type="entry name" value="CB"/>
</dbReference>
<comment type="similarity">
    <text evidence="2">Belongs to the 'phage' integrase family.</text>
</comment>
<evidence type="ECO:0000313" key="9">
    <source>
        <dbReference type="EMBL" id="KAF1083877.1"/>
    </source>
</evidence>
<dbReference type="InterPro" id="IPR010998">
    <property type="entry name" value="Integrase_recombinase_N"/>
</dbReference>
<dbReference type="GO" id="GO:0006310">
    <property type="term" value="P:DNA recombination"/>
    <property type="evidence" value="ECO:0007669"/>
    <property type="project" value="UniProtKB-KW"/>
</dbReference>
<evidence type="ECO:0000259" key="7">
    <source>
        <dbReference type="PROSITE" id="PS51898"/>
    </source>
</evidence>
<dbReference type="CDD" id="cd01189">
    <property type="entry name" value="INT_ICEBs1_C_like"/>
    <property type="match status" value="1"/>
</dbReference>
<evidence type="ECO:0000256" key="5">
    <source>
        <dbReference type="ARBA" id="ARBA00023172"/>
    </source>
</evidence>
<name>A0A9D3AWJ7_9FIRM</name>
<keyword evidence="3" id="KW-0229">DNA integration</keyword>
<comment type="caution">
    <text evidence="9">The sequence shown here is derived from an EMBL/GenBank/DDBJ whole genome shotgun (WGS) entry which is preliminary data.</text>
</comment>
<gene>
    <name evidence="9" type="ORF">SPSYN_03033</name>
</gene>
<dbReference type="InterPro" id="IPR002104">
    <property type="entry name" value="Integrase_catalytic"/>
</dbReference>
<dbReference type="Pfam" id="PF00589">
    <property type="entry name" value="Phage_integrase"/>
    <property type="match status" value="1"/>
</dbReference>
<dbReference type="RefSeq" id="WP_161823294.1">
    <property type="nucleotide sequence ID" value="NZ_LSRS01000009.1"/>
</dbReference>
<evidence type="ECO:0000256" key="1">
    <source>
        <dbReference type="ARBA" id="ARBA00003283"/>
    </source>
</evidence>
<dbReference type="Gene3D" id="1.10.443.10">
    <property type="entry name" value="Intergrase catalytic core"/>
    <property type="match status" value="1"/>
</dbReference>
<dbReference type="Proteomes" id="UP000798488">
    <property type="component" value="Unassembled WGS sequence"/>
</dbReference>
<sequence>MAGKGTLQKRGPNSWKLTAACGLDAEKKQIRKTKTITVEQTCELKSCKGCPKMKRCKARGEAEKQLALFVDEIEKGTFIEPTKLTLADFVERWLRDYGETNLAPKTLHRYKGILTRVLQAMGHIKIEKIRPTHLLEFYANLQEDGIREDGKEGKLSEKTILYHHRVISSILNDAVQWQVIPFNPASRVKPPKVPKHQATCYDEEKVAALLTALEEENFKYRVIVTLAIATGLRRGELMGLEWQDIDFDKSTLEVRQASQYLPGKGTFTKEPKNETSKRIISVPASVVALLKQYKVYQAQERLKVGELWQGSERLFTTWDGRPMHPDTISKWFPKFLAKTIIHKPCNKVIGNVTHCPHCEKPVKKEELIKLPPLPFHGLRHTSATLLVGQGIHAKVISERLGHSNISTTMNIYSHFIRRADVEAADKLEELFTTKVDQK</sequence>
<dbReference type="EMBL" id="LSRS01000009">
    <property type="protein sequence ID" value="KAF1083877.1"/>
    <property type="molecule type" value="Genomic_DNA"/>
</dbReference>
<evidence type="ECO:0000259" key="8">
    <source>
        <dbReference type="PROSITE" id="PS51900"/>
    </source>
</evidence>
<dbReference type="InterPro" id="IPR004107">
    <property type="entry name" value="Integrase_SAM-like_N"/>
</dbReference>
<evidence type="ECO:0000256" key="6">
    <source>
        <dbReference type="PROSITE-ProRule" id="PRU01248"/>
    </source>
</evidence>
<comment type="function">
    <text evidence="1">Site-specific tyrosine recombinase, which acts by catalyzing the cutting and rejoining of the recombining DNA molecules.</text>
</comment>